<comment type="caution">
    <text evidence="2">The sequence shown here is derived from an EMBL/GenBank/DDBJ whole genome shotgun (WGS) entry which is preliminary data.</text>
</comment>
<accession>A0ABR7QEV4</accession>
<evidence type="ECO:0000313" key="3">
    <source>
        <dbReference type="Proteomes" id="UP000619238"/>
    </source>
</evidence>
<dbReference type="EMBL" id="JACGWS010000016">
    <property type="protein sequence ID" value="MBC8757091.1"/>
    <property type="molecule type" value="Genomic_DNA"/>
</dbReference>
<evidence type="ECO:0000256" key="1">
    <source>
        <dbReference type="SAM" id="SignalP"/>
    </source>
</evidence>
<dbReference type="Proteomes" id="UP000619238">
    <property type="component" value="Unassembled WGS sequence"/>
</dbReference>
<proteinExistence type="predicted"/>
<keyword evidence="1" id="KW-0732">Signal</keyword>
<name>A0ABR7QEV4_9FLAO</name>
<feature type="chain" id="PRO_5046780865" description="Lipoprotein" evidence="1">
    <location>
        <begin position="20"/>
        <end position="251"/>
    </location>
</feature>
<feature type="signal peptide" evidence="1">
    <location>
        <begin position="1"/>
        <end position="19"/>
    </location>
</feature>
<gene>
    <name evidence="2" type="ORF">H2O64_20630</name>
</gene>
<evidence type="ECO:0008006" key="4">
    <source>
        <dbReference type="Google" id="ProtNLM"/>
    </source>
</evidence>
<reference evidence="2 3" key="1">
    <citation type="submission" date="2020-07" db="EMBL/GenBank/DDBJ databases">
        <title>Description of Kordia aestuariivivens sp. nov., isolated from a tidal flat.</title>
        <authorList>
            <person name="Park S."/>
            <person name="Yoon J.-H."/>
        </authorList>
    </citation>
    <scope>NUCLEOTIDE SEQUENCE [LARGE SCALE GENOMIC DNA]</scope>
    <source>
        <strain evidence="2 3">YSTF-M3</strain>
    </source>
</reference>
<evidence type="ECO:0000313" key="2">
    <source>
        <dbReference type="EMBL" id="MBC8757091.1"/>
    </source>
</evidence>
<organism evidence="2 3">
    <name type="scientific">Kordia aestuariivivens</name>
    <dbReference type="NCBI Taxonomy" id="2759037"/>
    <lineage>
        <taxon>Bacteria</taxon>
        <taxon>Pseudomonadati</taxon>
        <taxon>Bacteroidota</taxon>
        <taxon>Flavobacteriia</taxon>
        <taxon>Flavobacteriales</taxon>
        <taxon>Flavobacteriaceae</taxon>
        <taxon>Kordia</taxon>
    </lineage>
</organism>
<protein>
    <recommendedName>
        <fullName evidence="4">Lipoprotein</fullName>
    </recommendedName>
</protein>
<dbReference type="RefSeq" id="WP_187564136.1">
    <property type="nucleotide sequence ID" value="NZ_JACGWS010000016.1"/>
</dbReference>
<keyword evidence="3" id="KW-1185">Reference proteome</keyword>
<sequence length="251" mass="28566">MKKIVFPLLLLLCIFSCQKEDPLTEEEAIETTIIKSSRSPSDDTYSPREELEISLRWVSYITGSVLRDSPEAKLEIAALLQSGNTIVKLHEILENNTVFATTFHQKAGLYLIMGYPNHDKTRPNPPPIGSGQSNHAAIFINYILNEQCIELYFPKSMDYAGNYTITTTGHPMNAEDDSNAGIIRYYEPQLERSSNLYSTTHNVMVTPAYVQNYNNIIIARPYRLPSQPINGISCDYIQYDDIEDFTDFLDY</sequence>